<dbReference type="InterPro" id="IPR001675">
    <property type="entry name" value="Glyco_trans_29"/>
</dbReference>
<dbReference type="PANTHER" id="PTHR46059">
    <property type="entry name" value="BETA-GALACTOSIDE ALPHA-2,6-SIALYLTRANSFERASE"/>
    <property type="match status" value="1"/>
</dbReference>
<keyword evidence="8" id="KW-0333">Golgi apparatus</keyword>
<dbReference type="EC" id="2.4.3.1" evidence="13"/>
<dbReference type="GO" id="GO:0032580">
    <property type="term" value="C:Golgi cisterna membrane"/>
    <property type="evidence" value="ECO:0007669"/>
    <property type="project" value="UniProtKB-SubCell"/>
</dbReference>
<keyword evidence="9" id="KW-0472">Membrane</keyword>
<proteinExistence type="inferred from homology"/>
<comment type="subcellular location">
    <subcellularLocation>
        <location evidence="1">Golgi apparatus</location>
        <location evidence="1">Golgi stack membrane</location>
        <topology evidence="1">Single-pass type II membrane protein</topology>
    </subcellularLocation>
</comment>
<dbReference type="FunFam" id="3.90.1480.20:FF:000020">
    <property type="entry name" value="Uncharacterized protein"/>
    <property type="match status" value="1"/>
</dbReference>
<name>A0A8J9W7S6_BRALA</name>
<dbReference type="Proteomes" id="UP000838412">
    <property type="component" value="Chromosome 11"/>
</dbReference>
<evidence type="ECO:0000256" key="5">
    <source>
        <dbReference type="ARBA" id="ARBA00022692"/>
    </source>
</evidence>
<gene>
    <name evidence="14" type="primary">ST6GAL1</name>
    <name evidence="14" type="ORF">BLAG_LOCUS3871</name>
</gene>
<dbReference type="EMBL" id="OV696696">
    <property type="protein sequence ID" value="CAH1239630.1"/>
    <property type="molecule type" value="Genomic_DNA"/>
</dbReference>
<keyword evidence="10" id="KW-1015">Disulfide bond</keyword>
<evidence type="ECO:0000256" key="9">
    <source>
        <dbReference type="ARBA" id="ARBA00023136"/>
    </source>
</evidence>
<keyword evidence="11" id="KW-0325">Glycoprotein</keyword>
<evidence type="ECO:0000256" key="7">
    <source>
        <dbReference type="ARBA" id="ARBA00022989"/>
    </source>
</evidence>
<evidence type="ECO:0000313" key="15">
    <source>
        <dbReference type="Proteomes" id="UP000838412"/>
    </source>
</evidence>
<evidence type="ECO:0000256" key="10">
    <source>
        <dbReference type="ARBA" id="ARBA00023157"/>
    </source>
</evidence>
<dbReference type="GO" id="GO:0097503">
    <property type="term" value="P:sialylation"/>
    <property type="evidence" value="ECO:0007669"/>
    <property type="project" value="TreeGrafter"/>
</dbReference>
<reference evidence="14" key="1">
    <citation type="submission" date="2022-01" db="EMBL/GenBank/DDBJ databases">
        <authorList>
            <person name="Braso-Vives M."/>
        </authorList>
    </citation>
    <scope>NUCLEOTIDE SEQUENCE</scope>
</reference>
<dbReference type="Gene3D" id="3.90.1480.20">
    <property type="entry name" value="Glycosyl transferase family 29"/>
    <property type="match status" value="1"/>
</dbReference>
<dbReference type="Pfam" id="PF00777">
    <property type="entry name" value="Glyco_transf_29"/>
    <property type="match status" value="1"/>
</dbReference>
<evidence type="ECO:0000256" key="6">
    <source>
        <dbReference type="ARBA" id="ARBA00022968"/>
    </source>
</evidence>
<evidence type="ECO:0000256" key="8">
    <source>
        <dbReference type="ARBA" id="ARBA00023034"/>
    </source>
</evidence>
<evidence type="ECO:0000256" key="1">
    <source>
        <dbReference type="ARBA" id="ARBA00004447"/>
    </source>
</evidence>
<evidence type="ECO:0000256" key="3">
    <source>
        <dbReference type="ARBA" id="ARBA00022676"/>
    </source>
</evidence>
<evidence type="ECO:0000256" key="13">
    <source>
        <dbReference type="ARBA" id="ARBA00034329"/>
    </source>
</evidence>
<evidence type="ECO:0000256" key="12">
    <source>
        <dbReference type="ARBA" id="ARBA00034249"/>
    </source>
</evidence>
<keyword evidence="3" id="KW-0328">Glycosyltransferase</keyword>
<evidence type="ECO:0000256" key="11">
    <source>
        <dbReference type="ARBA" id="ARBA00023180"/>
    </source>
</evidence>
<evidence type="ECO:0000256" key="2">
    <source>
        <dbReference type="ARBA" id="ARBA00006003"/>
    </source>
</evidence>
<accession>A0A8J9W7S6</accession>
<dbReference type="PANTHER" id="PTHR46059:SF1">
    <property type="entry name" value="BETA-GALACTOSIDE ALPHA-2,6-SIALYLTRANSFERASE"/>
    <property type="match status" value="1"/>
</dbReference>
<sequence length="378" mass="43268">MRTRRLLLFGTGLCVCVMIYGILTKSLMTRLIFDTHKAIGNEQPQFPGLQNATHQSSFTGEPLQTRNAILVEASRNASTLTHTGGNPPQVKRDSKLRQEMLCQLKKNVPFSTITRKQAFKDKNSAFLPEESLEKLVHFNSCAVVSSSHALRLHTYGQEIDSHDAVLRFNCAPTHGFEKFVGNRTDIRLINTYIPLENYRGCRQEFWSENSTVFKSDTTLVVRNMDAINVGPDGVNLKKDKHHVFSNLMKYKKTYPNRTMSYIQRADFGKDILAELARFCNATKMCKKSRWTPSTGMFGVVMMMHLCDWVHVYDLVPSKKNNTNLVYYYDETRVWKPAKDRHSYHEEQIYIKTLSLTPDEDIEDTGVVLLQGLSQIHCG</sequence>
<organism evidence="14 15">
    <name type="scientific">Branchiostoma lanceolatum</name>
    <name type="common">Common lancelet</name>
    <name type="synonym">Amphioxus lanceolatum</name>
    <dbReference type="NCBI Taxonomy" id="7740"/>
    <lineage>
        <taxon>Eukaryota</taxon>
        <taxon>Metazoa</taxon>
        <taxon>Chordata</taxon>
        <taxon>Cephalochordata</taxon>
        <taxon>Leptocardii</taxon>
        <taxon>Amphioxiformes</taxon>
        <taxon>Branchiostomatidae</taxon>
        <taxon>Branchiostoma</taxon>
    </lineage>
</organism>
<evidence type="ECO:0000313" key="14">
    <source>
        <dbReference type="EMBL" id="CAH1239630.1"/>
    </source>
</evidence>
<comment type="similarity">
    <text evidence="2">Belongs to the glycosyltransferase 29 family.</text>
</comment>
<comment type="catalytic activity">
    <reaction evidence="12">
        <text>a beta-D-galactoside + CMP-N-acetyl-beta-neuraminate = an N-acetyl-alpha-neuraminyl-(2-&gt;6)-beta-D-galactosyl derivative + CMP + H(+)</text>
        <dbReference type="Rhea" id="RHEA:52104"/>
        <dbReference type="ChEBI" id="CHEBI:15378"/>
        <dbReference type="ChEBI" id="CHEBI:28034"/>
        <dbReference type="ChEBI" id="CHEBI:57812"/>
        <dbReference type="ChEBI" id="CHEBI:60377"/>
        <dbReference type="ChEBI" id="CHEBI:136398"/>
        <dbReference type="EC" id="2.4.3.1"/>
    </reaction>
</comment>
<keyword evidence="7" id="KW-1133">Transmembrane helix</keyword>
<keyword evidence="15" id="KW-1185">Reference proteome</keyword>
<keyword evidence="5" id="KW-0812">Transmembrane</keyword>
<keyword evidence="4" id="KW-0808">Transferase</keyword>
<dbReference type="AlphaFoldDB" id="A0A8J9W7S6"/>
<dbReference type="InterPro" id="IPR038578">
    <property type="entry name" value="GT29-like_sf"/>
</dbReference>
<keyword evidence="6" id="KW-0735">Signal-anchor</keyword>
<evidence type="ECO:0000256" key="4">
    <source>
        <dbReference type="ARBA" id="ARBA00022679"/>
    </source>
</evidence>
<dbReference type="GO" id="GO:0003835">
    <property type="term" value="F:beta-galactoside alpha-2,6-sialyltransferase activity"/>
    <property type="evidence" value="ECO:0007669"/>
    <property type="project" value="UniProtKB-EC"/>
</dbReference>
<dbReference type="OrthoDB" id="10264956at2759"/>
<protein>
    <recommendedName>
        <fullName evidence="13">beta-galactoside alpha-(2,6)-sialyltransferase</fullName>
        <ecNumber evidence="13">2.4.3.1</ecNumber>
    </recommendedName>
</protein>